<dbReference type="InterPro" id="IPR000878">
    <property type="entry name" value="4pyrrol_Mease"/>
</dbReference>
<evidence type="ECO:0000259" key="7">
    <source>
        <dbReference type="Pfam" id="PF00590"/>
    </source>
</evidence>
<evidence type="ECO:0000256" key="1">
    <source>
        <dbReference type="ARBA" id="ARBA00022490"/>
    </source>
</evidence>
<dbReference type="GO" id="GO:0070677">
    <property type="term" value="F:rRNA (cytosine-2'-O-)-methyltransferase activity"/>
    <property type="evidence" value="ECO:0007669"/>
    <property type="project" value="UniProtKB-UniRule"/>
</dbReference>
<evidence type="ECO:0000256" key="2">
    <source>
        <dbReference type="ARBA" id="ARBA00022552"/>
    </source>
</evidence>
<evidence type="ECO:0000256" key="6">
    <source>
        <dbReference type="HAMAP-Rule" id="MF_01877"/>
    </source>
</evidence>
<dbReference type="InterPro" id="IPR018063">
    <property type="entry name" value="SAM_MeTrfase_RsmI_CS"/>
</dbReference>
<evidence type="ECO:0000256" key="5">
    <source>
        <dbReference type="ARBA" id="ARBA00022691"/>
    </source>
</evidence>
<dbReference type="Proteomes" id="UP000002192">
    <property type="component" value="Chromosome"/>
</dbReference>
<dbReference type="EC" id="2.1.1.198" evidence="6"/>
<evidence type="ECO:0000313" key="9">
    <source>
        <dbReference type="Proteomes" id="UP000002192"/>
    </source>
</evidence>
<dbReference type="EMBL" id="BX248583">
    <property type="protein sequence ID" value="CAD83579.1"/>
    <property type="molecule type" value="Genomic_DNA"/>
</dbReference>
<keyword evidence="3 6" id="KW-0489">Methyltransferase</keyword>
<name>Q7VQR4_BLOFL</name>
<keyword evidence="9" id="KW-1185">Reference proteome</keyword>
<dbReference type="CDD" id="cd11648">
    <property type="entry name" value="RsmI"/>
    <property type="match status" value="1"/>
</dbReference>
<dbReference type="NCBIfam" id="TIGR00096">
    <property type="entry name" value="16S rRNA (cytidine(1402)-2'-O)-methyltransferase"/>
    <property type="match status" value="1"/>
</dbReference>
<dbReference type="PIRSF" id="PIRSF005917">
    <property type="entry name" value="MTase_YraL"/>
    <property type="match status" value="1"/>
</dbReference>
<comment type="subcellular location">
    <subcellularLocation>
        <location evidence="6">Cytoplasm</location>
    </subcellularLocation>
</comment>
<evidence type="ECO:0000313" key="8">
    <source>
        <dbReference type="EMBL" id="CAD83579.1"/>
    </source>
</evidence>
<keyword evidence="1 6" id="KW-0963">Cytoplasm</keyword>
<dbReference type="HOGENOM" id="CLU_044779_2_0_6"/>
<dbReference type="STRING" id="203907.Bfl052"/>
<dbReference type="PANTHER" id="PTHR46111:SF1">
    <property type="entry name" value="RIBOSOMAL RNA SMALL SUBUNIT METHYLTRANSFERASE I"/>
    <property type="match status" value="1"/>
</dbReference>
<dbReference type="InterPro" id="IPR014777">
    <property type="entry name" value="4pyrrole_Mease_sub1"/>
</dbReference>
<feature type="domain" description="Tetrapyrrole methylase" evidence="7">
    <location>
        <begin position="20"/>
        <end position="220"/>
    </location>
</feature>
<dbReference type="Pfam" id="PF00590">
    <property type="entry name" value="TP_methylase"/>
    <property type="match status" value="1"/>
</dbReference>
<dbReference type="AlphaFoldDB" id="Q7VQR4"/>
<comment type="function">
    <text evidence="6">Catalyzes the 2'-O-methylation of the ribose of cytidine 1402 (C1402) in 16S rRNA.</text>
</comment>
<evidence type="ECO:0000256" key="4">
    <source>
        <dbReference type="ARBA" id="ARBA00022679"/>
    </source>
</evidence>
<dbReference type="Gene3D" id="3.30.950.10">
    <property type="entry name" value="Methyltransferase, Cobalt-precorrin-4 Transmethylase, Domain 2"/>
    <property type="match status" value="1"/>
</dbReference>
<dbReference type="HAMAP" id="MF_01877">
    <property type="entry name" value="16SrRNA_methyltr_I"/>
    <property type="match status" value="1"/>
</dbReference>
<sequence length="301" mass="34548">MNFDIFNNKKCISEICKNKTLYIVPTPIGNLQDITYRALSILCQVNYIIAENIRRTKILLNSFSIRTPLYIMNRYNENIKVPALIEKLQQGYNMALVSDAGSPLINDPGYRLVQSCHKKKIKVVSLPGPCAAIAALCSSGLPTNRFCFEGFLPTKKSARVDRLKLLLEESRTLIFYDVKYRIVDSLKDMLNTFGGERYIVLVRELSKIWESVYGAPVSQLLDWVQQDKTRIQGEMVLIVSGYYAKKNDILSPKMMHTMRLLALEMSVKKAAIVAGKIYNFKKNIFYKKYLNEKINKMMLDE</sequence>
<accession>Q7VQR4</accession>
<dbReference type="KEGG" id="bfl:Bfl052"/>
<dbReference type="SUPFAM" id="SSF53790">
    <property type="entry name" value="Tetrapyrrole methylase"/>
    <property type="match status" value="1"/>
</dbReference>
<organism evidence="8 9">
    <name type="scientific">Blochmanniella floridana</name>
    <dbReference type="NCBI Taxonomy" id="203907"/>
    <lineage>
        <taxon>Bacteria</taxon>
        <taxon>Pseudomonadati</taxon>
        <taxon>Pseudomonadota</taxon>
        <taxon>Gammaproteobacteria</taxon>
        <taxon>Enterobacterales</taxon>
        <taxon>Enterobacteriaceae</taxon>
        <taxon>ant endosymbionts</taxon>
        <taxon>Candidatus Blochmanniella</taxon>
    </lineage>
</organism>
<keyword evidence="4 6" id="KW-0808">Transferase</keyword>
<protein>
    <recommendedName>
        <fullName evidence="6">Ribosomal RNA small subunit methyltransferase I</fullName>
        <ecNumber evidence="6">2.1.1.198</ecNumber>
    </recommendedName>
    <alternativeName>
        <fullName evidence="6">16S rRNA 2'-O-ribose C1402 methyltransferase</fullName>
    </alternativeName>
    <alternativeName>
        <fullName evidence="6">rRNA (cytidine-2'-O-)-methyltransferase RsmI</fullName>
    </alternativeName>
</protein>
<dbReference type="Gene3D" id="3.40.1010.10">
    <property type="entry name" value="Cobalt-precorrin-4 Transmethylase, Domain 1"/>
    <property type="match status" value="1"/>
</dbReference>
<dbReference type="eggNOG" id="COG0313">
    <property type="taxonomic scope" value="Bacteria"/>
</dbReference>
<keyword evidence="5 6" id="KW-0949">S-adenosyl-L-methionine</keyword>
<dbReference type="PANTHER" id="PTHR46111">
    <property type="entry name" value="RIBOSOMAL RNA SMALL SUBUNIT METHYLTRANSFERASE I"/>
    <property type="match status" value="1"/>
</dbReference>
<dbReference type="OrthoDB" id="9809084at2"/>
<dbReference type="FunFam" id="3.30.950.10:FF:000002">
    <property type="entry name" value="Ribosomal RNA small subunit methyltransferase I"/>
    <property type="match status" value="1"/>
</dbReference>
<proteinExistence type="inferred from homology"/>
<dbReference type="InterPro" id="IPR014776">
    <property type="entry name" value="4pyrrole_Mease_sub2"/>
</dbReference>
<dbReference type="InterPro" id="IPR035996">
    <property type="entry name" value="4pyrrol_Methylase_sf"/>
</dbReference>
<dbReference type="PROSITE" id="PS01296">
    <property type="entry name" value="RSMI"/>
    <property type="match status" value="1"/>
</dbReference>
<keyword evidence="2 6" id="KW-0698">rRNA processing</keyword>
<dbReference type="InterPro" id="IPR008189">
    <property type="entry name" value="rRNA_ssu_MeTfrase_I"/>
</dbReference>
<gene>
    <name evidence="8" type="primary">yraL</name>
    <name evidence="6" type="synonym">rsmI</name>
    <name evidence="8" type="ordered locus">Bfl052</name>
</gene>
<evidence type="ECO:0000256" key="3">
    <source>
        <dbReference type="ARBA" id="ARBA00022603"/>
    </source>
</evidence>
<dbReference type="GO" id="GO:0005737">
    <property type="term" value="C:cytoplasm"/>
    <property type="evidence" value="ECO:0007669"/>
    <property type="project" value="UniProtKB-SubCell"/>
</dbReference>
<comment type="catalytic activity">
    <reaction evidence="6">
        <text>cytidine(1402) in 16S rRNA + S-adenosyl-L-methionine = 2'-O-methylcytidine(1402) in 16S rRNA + S-adenosyl-L-homocysteine + H(+)</text>
        <dbReference type="Rhea" id="RHEA:42924"/>
        <dbReference type="Rhea" id="RHEA-COMP:10285"/>
        <dbReference type="Rhea" id="RHEA-COMP:10286"/>
        <dbReference type="ChEBI" id="CHEBI:15378"/>
        <dbReference type="ChEBI" id="CHEBI:57856"/>
        <dbReference type="ChEBI" id="CHEBI:59789"/>
        <dbReference type="ChEBI" id="CHEBI:74495"/>
        <dbReference type="ChEBI" id="CHEBI:82748"/>
        <dbReference type="EC" id="2.1.1.198"/>
    </reaction>
</comment>
<reference evidence="8 9" key="1">
    <citation type="journal article" date="2003" name="Proc. Natl. Acad. Sci. U.S.A.">
        <title>The genome sequence of Blochmannia floridanus: comparative analysis of reduced genomes.</title>
        <authorList>
            <person name="Gil R."/>
            <person name="Silva F.J."/>
            <person name="Zientz E."/>
            <person name="Delmotte F."/>
            <person name="Gonzalez-Candelas F."/>
            <person name="Latorre A."/>
            <person name="Rausell C."/>
            <person name="Kramerbeek J."/>
            <person name="Gadau J."/>
            <person name="Hoelldobler B."/>
            <person name="van Ham R.C.H.J."/>
            <person name="Gross R."/>
            <person name="Moya A."/>
        </authorList>
    </citation>
    <scope>NUCLEOTIDE SEQUENCE [LARGE SCALE GENOMIC DNA]</scope>
</reference>
<comment type="similarity">
    <text evidence="6">Belongs to the methyltransferase superfamily. RsmI family.</text>
</comment>